<reference evidence="1 2" key="1">
    <citation type="submission" date="2016-03" db="EMBL/GenBank/DDBJ databases">
        <authorList>
            <person name="Ploux O."/>
        </authorList>
    </citation>
    <scope>NUCLEOTIDE SEQUENCE [LARGE SCALE GENOMIC DNA]</scope>
    <source>
        <strain evidence="1 2">UAMH 11012</strain>
    </source>
</reference>
<accession>A0A1L7XN42</accession>
<keyword evidence="2" id="KW-1185">Reference proteome</keyword>
<organism evidence="1 2">
    <name type="scientific">Phialocephala subalpina</name>
    <dbReference type="NCBI Taxonomy" id="576137"/>
    <lineage>
        <taxon>Eukaryota</taxon>
        <taxon>Fungi</taxon>
        <taxon>Dikarya</taxon>
        <taxon>Ascomycota</taxon>
        <taxon>Pezizomycotina</taxon>
        <taxon>Leotiomycetes</taxon>
        <taxon>Helotiales</taxon>
        <taxon>Mollisiaceae</taxon>
        <taxon>Phialocephala</taxon>
        <taxon>Phialocephala fortinii species complex</taxon>
    </lineage>
</organism>
<name>A0A1L7XN42_9HELO</name>
<proteinExistence type="predicted"/>
<dbReference type="AlphaFoldDB" id="A0A1L7XN42"/>
<gene>
    <name evidence="1" type="ORF">PAC_16353</name>
</gene>
<sequence>MLQFPHRIETTATDYESSTDKSLQDDVCNHLRDQVMFTGSLITTFQELPDSLTWFDDNQEQLLGLALQSIFQAYSLRLASYIACDHEARCRSDWHEYNQCLGYVRDIIISLTAALPELINKVDTKLTELVTKRRAGVRTETGGPEAVFGAMENIWLVDEASKRRFHTTGERAKEVMDRERDQYKSSYLTQLDGHAPHSPIQLQPFLLNLRDQHGLLLSRQGPSNPMYAPTVPEPIDTGKSSDWPLLIGDGYAALDTAWEIWVTMKVEGEPIEKLPAEDADEIRLATISGHGIIQWPKPSAHPIHSLALLLFLPRGPHFDSAYTLHLAF</sequence>
<evidence type="ECO:0000313" key="1">
    <source>
        <dbReference type="EMBL" id="CZR66452.1"/>
    </source>
</evidence>
<protein>
    <submittedName>
        <fullName evidence="1">Uncharacterized protein</fullName>
    </submittedName>
</protein>
<dbReference type="Proteomes" id="UP000184330">
    <property type="component" value="Unassembled WGS sequence"/>
</dbReference>
<dbReference type="EMBL" id="FJOG01000037">
    <property type="protein sequence ID" value="CZR66452.1"/>
    <property type="molecule type" value="Genomic_DNA"/>
</dbReference>
<evidence type="ECO:0000313" key="2">
    <source>
        <dbReference type="Proteomes" id="UP000184330"/>
    </source>
</evidence>